<geneLocation type="plasmid" evidence="1 2">
    <name>pSS1-5</name>
</geneLocation>
<gene>
    <name evidence="1" type="ORF">AABB31_01625</name>
</gene>
<dbReference type="AlphaFoldDB" id="A0AAN0NJ68"/>
<name>A0AAN0NJ68_9RHOB</name>
<dbReference type="RefSeq" id="WP_342075164.1">
    <property type="nucleotide sequence ID" value="NZ_CP151764.2"/>
</dbReference>
<proteinExistence type="predicted"/>
<reference evidence="1" key="1">
    <citation type="submission" date="2024-08" db="EMBL/GenBank/DDBJ databases">
        <title>Phylogenomic analyses of a clade within the roseobacter group suggest taxonomic reassignments of species of the genera Aestuariivita, Citreicella, Loktanella, Nautella, Pelagibaca, Ruegeria, Thalassobius, Thiobacimonas and Tropicibacter, and the proposal o.</title>
        <authorList>
            <person name="Jeon C.O."/>
        </authorList>
    </citation>
    <scope>NUCLEOTIDE SEQUENCE</scope>
    <source>
        <strain evidence="1">SS1-5</strain>
        <plasmid evidence="1">pSS1-5</plasmid>
    </source>
</reference>
<dbReference type="Proteomes" id="UP001470809">
    <property type="component" value="Plasmid pSS1-5"/>
</dbReference>
<evidence type="ECO:0000313" key="2">
    <source>
        <dbReference type="Proteomes" id="UP001470809"/>
    </source>
</evidence>
<evidence type="ECO:0000313" key="1">
    <source>
        <dbReference type="EMBL" id="WZU65832.1"/>
    </source>
</evidence>
<keyword evidence="2" id="KW-1185">Reference proteome</keyword>
<accession>A0AAN0NJ68</accession>
<sequence>MSEFKLAQAARHNYSASFHTQAAAVGFAEVNLRLQGTEPFGPCTAKREAPLTLGTAVAIGLNDGPGELSLTTTSFSGLQTRNLGDCSTGRWSDPIARGIEFLSDQIKAEVGFCVAVATELPDDCGALCSSVLKLATSRAACLLLANNPNILEREFGSGCKDCGIGALHQRPSDGFDGYRH</sequence>
<protein>
    <submittedName>
        <fullName evidence="1">Uncharacterized protein</fullName>
    </submittedName>
</protein>
<dbReference type="KEGG" id="yrh:AABB31_01625"/>
<dbReference type="EMBL" id="CP151764">
    <property type="protein sequence ID" value="WZU65832.1"/>
    <property type="molecule type" value="Genomic_DNA"/>
</dbReference>
<organism evidence="1 2">
    <name type="scientific">Yoonia rhodophyticola</name>
    <dbReference type="NCBI Taxonomy" id="3137370"/>
    <lineage>
        <taxon>Bacteria</taxon>
        <taxon>Pseudomonadati</taxon>
        <taxon>Pseudomonadota</taxon>
        <taxon>Alphaproteobacteria</taxon>
        <taxon>Rhodobacterales</taxon>
        <taxon>Paracoccaceae</taxon>
        <taxon>Yoonia</taxon>
    </lineage>
</organism>
<keyword evidence="1" id="KW-0614">Plasmid</keyword>